<gene>
    <name evidence="2" type="ORF">Q2T41_05250</name>
</gene>
<evidence type="ECO:0000259" key="1">
    <source>
        <dbReference type="Pfam" id="PF14491"/>
    </source>
</evidence>
<organism evidence="2 3">
    <name type="scientific">Maribacter confluentis</name>
    <dbReference type="NCBI Taxonomy" id="1656093"/>
    <lineage>
        <taxon>Bacteria</taxon>
        <taxon>Pseudomonadati</taxon>
        <taxon>Bacteroidota</taxon>
        <taxon>Flavobacteriia</taxon>
        <taxon>Flavobacteriales</taxon>
        <taxon>Flavobacteriaceae</taxon>
        <taxon>Maribacter</taxon>
    </lineage>
</organism>
<evidence type="ECO:0000313" key="2">
    <source>
        <dbReference type="EMBL" id="MDO1512070.1"/>
    </source>
</evidence>
<protein>
    <submittedName>
        <fullName evidence="2">DUF4435 domain-containing protein</fullName>
    </submittedName>
</protein>
<dbReference type="Proteomes" id="UP001168579">
    <property type="component" value="Unassembled WGS sequence"/>
</dbReference>
<feature type="domain" description="DUF4435" evidence="1">
    <location>
        <begin position="21"/>
        <end position="240"/>
    </location>
</feature>
<reference evidence="2" key="2">
    <citation type="submission" date="2023-06" db="EMBL/GenBank/DDBJ databases">
        <authorList>
            <person name="Lucena T."/>
            <person name="Sun Q."/>
        </authorList>
    </citation>
    <scope>NUCLEOTIDE SEQUENCE</scope>
    <source>
        <strain evidence="2">CECT 8869</strain>
    </source>
</reference>
<dbReference type="InterPro" id="IPR029492">
    <property type="entry name" value="DUF4435"/>
</dbReference>
<dbReference type="RefSeq" id="WP_304435214.1">
    <property type="nucleotide sequence ID" value="NZ_JAUKUC010000001.1"/>
</dbReference>
<dbReference type="EMBL" id="JAUKUC010000001">
    <property type="protein sequence ID" value="MDO1512070.1"/>
    <property type="molecule type" value="Genomic_DNA"/>
</dbReference>
<name>A0ABT8RMR0_9FLAO</name>
<accession>A0ABT8RMR0</accession>
<sequence length="282" mass="32942">MLEYADDPKRLVSTFLAYRNDVDIYTEDENKDKEFYKALFSRLITSKIKINDVTPLGSKENVITQCKISSPGKRKKVFIVDGDIALINGEGLELENLFVLERYCIENFLIDKSSTCNFVYLNCGTKSKEEIENEIDYEFWLKSYCNILIDLFLHFSLINQVGGKFTLYNANKYHTLKKGDYEFDYKLVEHDISNIRKEILLIVDLEYYEQQLRLLKKKWSNSIESLLTIVSGKDYLIPILLIKMQKFKASKAMPSLEEVKINLVNHFDISNLQSLKEFIEAK</sequence>
<dbReference type="Pfam" id="PF14491">
    <property type="entry name" value="DUF4435"/>
    <property type="match status" value="1"/>
</dbReference>
<keyword evidence="3" id="KW-1185">Reference proteome</keyword>
<proteinExistence type="predicted"/>
<comment type="caution">
    <text evidence="2">The sequence shown here is derived from an EMBL/GenBank/DDBJ whole genome shotgun (WGS) entry which is preliminary data.</text>
</comment>
<evidence type="ECO:0000313" key="3">
    <source>
        <dbReference type="Proteomes" id="UP001168579"/>
    </source>
</evidence>
<reference evidence="2" key="1">
    <citation type="journal article" date="2014" name="Int. J. Syst. Evol. Microbiol.">
        <title>Complete genome of a new Firmicutes species belonging to the dominant human colonic microbiota ('Ruminococcus bicirculans') reveals two chromosomes and a selective capacity to utilize plant glucans.</title>
        <authorList>
            <consortium name="NISC Comparative Sequencing Program"/>
            <person name="Wegmann U."/>
            <person name="Louis P."/>
            <person name="Goesmann A."/>
            <person name="Henrissat B."/>
            <person name="Duncan S.H."/>
            <person name="Flint H.J."/>
        </authorList>
    </citation>
    <scope>NUCLEOTIDE SEQUENCE</scope>
    <source>
        <strain evidence="2">CECT 8869</strain>
    </source>
</reference>